<accession>A0A1J1IZ40</accession>
<name>A0A1J1IZ40_9DIPT</name>
<reference evidence="1 2" key="1">
    <citation type="submission" date="2015-04" db="EMBL/GenBank/DDBJ databases">
        <authorList>
            <person name="Syromyatnikov M.Y."/>
            <person name="Popov V.N."/>
        </authorList>
    </citation>
    <scope>NUCLEOTIDE SEQUENCE [LARGE SCALE GENOMIC DNA]</scope>
</reference>
<sequence>MRVDSKSNGRTVYNLPITSSIALTFNFNGATVSLDFSLTDHQLDPKQRSETCVCLIMSSNKENTKITL</sequence>
<gene>
    <name evidence="1" type="ORF">CLUMA_CG018619</name>
</gene>
<dbReference type="AlphaFoldDB" id="A0A1J1IZ40"/>
<organism evidence="1 2">
    <name type="scientific">Clunio marinus</name>
    <dbReference type="NCBI Taxonomy" id="568069"/>
    <lineage>
        <taxon>Eukaryota</taxon>
        <taxon>Metazoa</taxon>
        <taxon>Ecdysozoa</taxon>
        <taxon>Arthropoda</taxon>
        <taxon>Hexapoda</taxon>
        <taxon>Insecta</taxon>
        <taxon>Pterygota</taxon>
        <taxon>Neoptera</taxon>
        <taxon>Endopterygota</taxon>
        <taxon>Diptera</taxon>
        <taxon>Nematocera</taxon>
        <taxon>Chironomoidea</taxon>
        <taxon>Chironomidae</taxon>
        <taxon>Clunio</taxon>
    </lineage>
</organism>
<dbReference type="EMBL" id="CVRI01000064">
    <property type="protein sequence ID" value="CRL05415.1"/>
    <property type="molecule type" value="Genomic_DNA"/>
</dbReference>
<evidence type="ECO:0000313" key="1">
    <source>
        <dbReference type="EMBL" id="CRL05415.1"/>
    </source>
</evidence>
<keyword evidence="2" id="KW-1185">Reference proteome</keyword>
<evidence type="ECO:0000313" key="2">
    <source>
        <dbReference type="Proteomes" id="UP000183832"/>
    </source>
</evidence>
<dbReference type="Proteomes" id="UP000183832">
    <property type="component" value="Unassembled WGS sequence"/>
</dbReference>
<protein>
    <submittedName>
        <fullName evidence="1">CLUMA_CG018619, isoform A</fullName>
    </submittedName>
</protein>
<proteinExistence type="predicted"/>